<evidence type="ECO:0008006" key="3">
    <source>
        <dbReference type="Google" id="ProtNLM"/>
    </source>
</evidence>
<reference evidence="1 2" key="1">
    <citation type="submission" date="2020-08" db="EMBL/GenBank/DDBJ databases">
        <title>Complete genome sequence of Entomobacter blattae G55GP.</title>
        <authorList>
            <person name="Poehlein A."/>
            <person name="Guzman J."/>
            <person name="Daniel R."/>
            <person name="Vilcinskas A."/>
        </authorList>
    </citation>
    <scope>NUCLEOTIDE SEQUENCE [LARGE SCALE GENOMIC DNA]</scope>
    <source>
        <strain evidence="1 2">G55GP</strain>
    </source>
</reference>
<name>A0A7H1NTY8_9PROT</name>
<protein>
    <recommendedName>
        <fullName evidence="3">Head-tail adaptor protein</fullName>
    </recommendedName>
</protein>
<evidence type="ECO:0000313" key="2">
    <source>
        <dbReference type="Proteomes" id="UP000516349"/>
    </source>
</evidence>
<gene>
    <name evidence="1" type="ORF">JGUZn3_20430</name>
</gene>
<dbReference type="KEGG" id="ebla:JGUZn3_20430"/>
<evidence type="ECO:0000313" key="1">
    <source>
        <dbReference type="EMBL" id="QNT79248.1"/>
    </source>
</evidence>
<dbReference type="RefSeq" id="WP_203413430.1">
    <property type="nucleotide sequence ID" value="NZ_CP060244.1"/>
</dbReference>
<dbReference type="Proteomes" id="UP000516349">
    <property type="component" value="Chromosome"/>
</dbReference>
<keyword evidence="2" id="KW-1185">Reference proteome</keyword>
<sequence length="142" mass="15510">MGLLDVTELLCDPLFIEDFTIERRIVENDDEGFQDEKSIIFSASGSIQADSGFTLSRHPELARIEGQMTVYTTWALTNGNGLIDADILIDSRGRRFTLTDVKDWGNYGAGYIQATLEVLDVGNNGAGGDESLPEEAGDDPFS</sequence>
<dbReference type="AlphaFoldDB" id="A0A7H1NTY8"/>
<dbReference type="EMBL" id="CP060244">
    <property type="protein sequence ID" value="QNT79248.1"/>
    <property type="molecule type" value="Genomic_DNA"/>
</dbReference>
<accession>A0A7H1NTY8</accession>
<proteinExistence type="predicted"/>
<organism evidence="1 2">
    <name type="scientific">Entomobacter blattae</name>
    <dbReference type="NCBI Taxonomy" id="2762277"/>
    <lineage>
        <taxon>Bacteria</taxon>
        <taxon>Pseudomonadati</taxon>
        <taxon>Pseudomonadota</taxon>
        <taxon>Alphaproteobacteria</taxon>
        <taxon>Acetobacterales</taxon>
        <taxon>Acetobacteraceae</taxon>
        <taxon>Entomobacter</taxon>
    </lineage>
</organism>